<reference evidence="2 3" key="1">
    <citation type="journal article" date="2016" name="Nat. Commun.">
        <title>Thousands of microbial genomes shed light on interconnected biogeochemical processes in an aquifer system.</title>
        <authorList>
            <person name="Anantharaman K."/>
            <person name="Brown C.T."/>
            <person name="Hug L.A."/>
            <person name="Sharon I."/>
            <person name="Castelle C.J."/>
            <person name="Probst A.J."/>
            <person name="Thomas B.C."/>
            <person name="Singh A."/>
            <person name="Wilkins M.J."/>
            <person name="Karaoz U."/>
            <person name="Brodie E.L."/>
            <person name="Williams K.H."/>
            <person name="Hubbard S.S."/>
            <person name="Banfield J.F."/>
        </authorList>
    </citation>
    <scope>NUCLEOTIDE SEQUENCE [LARGE SCALE GENOMIC DNA]</scope>
</reference>
<evidence type="ECO:0000313" key="3">
    <source>
        <dbReference type="Proteomes" id="UP000177876"/>
    </source>
</evidence>
<dbReference type="SMART" id="SM00849">
    <property type="entry name" value="Lactamase_B"/>
    <property type="match status" value="1"/>
</dbReference>
<evidence type="ECO:0000313" key="2">
    <source>
        <dbReference type="EMBL" id="OFW55732.1"/>
    </source>
</evidence>
<dbReference type="PANTHER" id="PTHR23131:SF4">
    <property type="entry name" value="METALLO-BETA-LACTAMASE SUPERFAMILY POTEIN"/>
    <property type="match status" value="1"/>
</dbReference>
<dbReference type="Gene3D" id="3.60.15.10">
    <property type="entry name" value="Ribonuclease Z/Hydroxyacylglutathione hydrolase-like"/>
    <property type="match status" value="1"/>
</dbReference>
<organism evidence="2 3">
    <name type="scientific">Candidatus Solincola sediminis</name>
    <dbReference type="NCBI Taxonomy" id="1797199"/>
    <lineage>
        <taxon>Bacteria</taxon>
        <taxon>Bacillati</taxon>
        <taxon>Actinomycetota</taxon>
        <taxon>Candidatus Geothermincolia</taxon>
        <taxon>Candidatus Geothermincolales</taxon>
        <taxon>Candidatus Geothermincolaceae</taxon>
        <taxon>Candidatus Solincola</taxon>
    </lineage>
</organism>
<accession>A0A1F2WFW5</accession>
<gene>
    <name evidence="2" type="ORF">A2Y75_06040</name>
</gene>
<dbReference type="Pfam" id="PF00753">
    <property type="entry name" value="Lactamase_B"/>
    <property type="match status" value="1"/>
</dbReference>
<dbReference type="InterPro" id="IPR050662">
    <property type="entry name" value="Sec-metab_biosynth-thioest"/>
</dbReference>
<dbReference type="InterPro" id="IPR036866">
    <property type="entry name" value="RibonucZ/Hydroxyglut_hydro"/>
</dbReference>
<dbReference type="STRING" id="1797197.A2Y75_06040"/>
<dbReference type="PANTHER" id="PTHR23131">
    <property type="entry name" value="ENDORIBONUCLEASE LACTB2"/>
    <property type="match status" value="1"/>
</dbReference>
<comment type="caution">
    <text evidence="2">The sequence shown here is derived from an EMBL/GenBank/DDBJ whole genome shotgun (WGS) entry which is preliminary data.</text>
</comment>
<dbReference type="SUPFAM" id="SSF56281">
    <property type="entry name" value="Metallo-hydrolase/oxidoreductase"/>
    <property type="match status" value="1"/>
</dbReference>
<proteinExistence type="predicted"/>
<dbReference type="EMBL" id="MELK01000052">
    <property type="protein sequence ID" value="OFW55732.1"/>
    <property type="molecule type" value="Genomic_DNA"/>
</dbReference>
<evidence type="ECO:0000259" key="1">
    <source>
        <dbReference type="SMART" id="SM00849"/>
    </source>
</evidence>
<feature type="domain" description="Metallo-beta-lactamase" evidence="1">
    <location>
        <begin position="32"/>
        <end position="245"/>
    </location>
</feature>
<dbReference type="AlphaFoldDB" id="A0A1F2WFW5"/>
<dbReference type="Proteomes" id="UP000177876">
    <property type="component" value="Unassembled WGS sequence"/>
</dbReference>
<dbReference type="InterPro" id="IPR001279">
    <property type="entry name" value="Metallo-B-lactamas"/>
</dbReference>
<sequence length="337" mass="37911">MRSGRFDYSSIVKPIGDNIYNIDIPIPHDLKNFNLYVLLGKEPTLIDTGPYHPTLEEVVTGCLNYLGVDSLSRILITHSHMDHCGLAGRIAHITGAEVLAHELERERMEGGREHMAGEYERYASIAPSFGFPEEMLRQVFESMQPWLDLIKPCPLSSSLQGGELIPAGDYELEAIHTPGHTAGHLCYFERKRGLLFSGDHLMRSITPNPELYWPPRDGRITGLGQFIESLQLLKDYEISRAFPGHGRAIKQVARRIGFNLLHHERRLESTREAVMEGNSTVWEVAVKLFPQVPGQPPGVDYFLALKEALGHLVILEEAGAIARKDERDLFRFLPLTG</sequence>
<protein>
    <recommendedName>
        <fullName evidence="1">Metallo-beta-lactamase domain-containing protein</fullName>
    </recommendedName>
</protein>
<dbReference type="InterPro" id="IPR036388">
    <property type="entry name" value="WH-like_DNA-bd_sf"/>
</dbReference>
<name>A0A1F2WFW5_9ACTN</name>
<dbReference type="Gene3D" id="1.10.10.10">
    <property type="entry name" value="Winged helix-like DNA-binding domain superfamily/Winged helix DNA-binding domain"/>
    <property type="match status" value="1"/>
</dbReference>